<dbReference type="InterPro" id="IPR027417">
    <property type="entry name" value="P-loop_NTPase"/>
</dbReference>
<dbReference type="CDD" id="cd00009">
    <property type="entry name" value="AAA"/>
    <property type="match status" value="1"/>
</dbReference>
<evidence type="ECO:0000313" key="6">
    <source>
        <dbReference type="Proteomes" id="UP000633365"/>
    </source>
</evidence>
<comment type="caution">
    <text evidence="5">The sequence shown here is derived from an EMBL/GenBank/DDBJ whole genome shotgun (WGS) entry which is preliminary data.</text>
</comment>
<evidence type="ECO:0000256" key="2">
    <source>
        <dbReference type="ARBA" id="ARBA00022741"/>
    </source>
</evidence>
<evidence type="ECO:0000259" key="4">
    <source>
        <dbReference type="SMART" id="SM00382"/>
    </source>
</evidence>
<proteinExistence type="inferred from homology"/>
<accession>A0A934WSV7</accession>
<dbReference type="GO" id="GO:0005524">
    <property type="term" value="F:ATP binding"/>
    <property type="evidence" value="ECO:0007669"/>
    <property type="project" value="UniProtKB-KW"/>
</dbReference>
<dbReference type="InterPro" id="IPR041627">
    <property type="entry name" value="AAA_lid_6"/>
</dbReference>
<gene>
    <name evidence="5" type="ORF">JKK62_11815</name>
</gene>
<dbReference type="InterPro" id="IPR003959">
    <property type="entry name" value="ATPase_AAA_core"/>
</dbReference>
<dbReference type="AlphaFoldDB" id="A0A934WSV7"/>
<dbReference type="PRINTS" id="PR00819">
    <property type="entry name" value="CBXCFQXSUPER"/>
</dbReference>
<dbReference type="RefSeq" id="WP_201428062.1">
    <property type="nucleotide sequence ID" value="NZ_JAEQMG010000124.1"/>
</dbReference>
<evidence type="ECO:0000313" key="5">
    <source>
        <dbReference type="EMBL" id="MBK6089317.1"/>
    </source>
</evidence>
<sequence>MIYYKIKCKYTVTEETDEAKLMRFWRKADSSYVGGQIFRVIILERDDTTIDALLMFSVSDHSLSSIKKRVISEFDETGETIKSLNFSKTPEEITVTEAISLIRCRTIDGAGGNAYRCSKRVATRWCNAEYLNDNFDLKFDEFVLPHTQLSFLKAKDEARGILADESFYEELERIYSPLNKRKFCGNPVNYLINAASRETAKNLVKLLTKALYSNKRLLSTRVAYVTELGDVSYDKAIKNLCENSYASVVVIECSDSNIKDDRFARGHERLSEDIYDILKEYSLQTAFILVDLGSKACKQAVGELIVKEDISFIEISEGKGDNSTGKKYLKTLLKENKVRYVKEDFVIPEQEVYSVNDIVTAYRNIKKNRIRNSLYKSYKEIKPLKIDAPVAVSNSYEKLQSMVGLTEIKSIIDQIVSSQKINKLRVEMGLDVTGISKHMIFTGNPGSAKTTVARLLTSILYEEKVIDRNRFVECGRQDLVGRYVGWTAKQVEEQFRKAMGGILFIDEAYSLVEREGLYGDEAINTIVQMMENYRDTVIVIFAGYPDKMERFLEKNEGLRSRIAFHIDFPDYNADELCDILKLMSKNKGFTLDGEAEEKCRRIFDEACKNAEFGNGRFVRNLLEQAIIKQSSRLVKEYGNTKIDKSIVSLLSADDFDINAAKVYKTEKIAIGF</sequence>
<dbReference type="Gene3D" id="3.40.50.300">
    <property type="entry name" value="P-loop containing nucleotide triphosphate hydrolases"/>
    <property type="match status" value="1"/>
</dbReference>
<dbReference type="PANTHER" id="PTHR43392">
    <property type="entry name" value="AAA-TYPE ATPASE FAMILY PROTEIN / ANKYRIN REPEAT FAMILY PROTEIN"/>
    <property type="match status" value="1"/>
</dbReference>
<reference evidence="5" key="1">
    <citation type="submission" date="2021-01" db="EMBL/GenBank/DDBJ databases">
        <title>Genome public.</title>
        <authorList>
            <person name="Liu C."/>
            <person name="Sun Q."/>
        </authorList>
    </citation>
    <scope>NUCLEOTIDE SEQUENCE</scope>
    <source>
        <strain evidence="5">M6</strain>
    </source>
</reference>
<name>A0A934WSV7_9FIRM</name>
<feature type="domain" description="AAA+ ATPase" evidence="4">
    <location>
        <begin position="435"/>
        <end position="572"/>
    </location>
</feature>
<evidence type="ECO:0000256" key="3">
    <source>
        <dbReference type="ARBA" id="ARBA00022840"/>
    </source>
</evidence>
<keyword evidence="3" id="KW-0067">ATP-binding</keyword>
<dbReference type="Pfam" id="PF00004">
    <property type="entry name" value="AAA"/>
    <property type="match status" value="1"/>
</dbReference>
<dbReference type="FunFam" id="3.40.50.300:FF:000216">
    <property type="entry name" value="Type VII secretion ATPase EccA"/>
    <property type="match status" value="1"/>
</dbReference>
<dbReference type="GO" id="GO:0016887">
    <property type="term" value="F:ATP hydrolysis activity"/>
    <property type="evidence" value="ECO:0007669"/>
    <property type="project" value="InterPro"/>
</dbReference>
<dbReference type="PANTHER" id="PTHR43392:SF2">
    <property type="entry name" value="AAA-TYPE ATPASE FAMILY PROTEIN _ ANKYRIN REPEAT FAMILY PROTEIN"/>
    <property type="match status" value="1"/>
</dbReference>
<dbReference type="Proteomes" id="UP000633365">
    <property type="component" value="Unassembled WGS sequence"/>
</dbReference>
<dbReference type="InterPro" id="IPR050773">
    <property type="entry name" value="CbxX/CfxQ_RuBisCO_ESX"/>
</dbReference>
<dbReference type="SMART" id="SM00382">
    <property type="entry name" value="AAA"/>
    <property type="match status" value="1"/>
</dbReference>
<keyword evidence="2" id="KW-0547">Nucleotide-binding</keyword>
<dbReference type="EMBL" id="JAEQMG010000124">
    <property type="protein sequence ID" value="MBK6089317.1"/>
    <property type="molecule type" value="Genomic_DNA"/>
</dbReference>
<dbReference type="Pfam" id="PF17866">
    <property type="entry name" value="AAA_lid_6"/>
    <property type="match status" value="1"/>
</dbReference>
<dbReference type="InterPro" id="IPR003593">
    <property type="entry name" value="AAA+_ATPase"/>
</dbReference>
<dbReference type="InterPro" id="IPR000641">
    <property type="entry name" value="CbxX/CfxQ"/>
</dbReference>
<evidence type="ECO:0000256" key="1">
    <source>
        <dbReference type="ARBA" id="ARBA00010378"/>
    </source>
</evidence>
<dbReference type="SUPFAM" id="SSF52540">
    <property type="entry name" value="P-loop containing nucleoside triphosphate hydrolases"/>
    <property type="match status" value="1"/>
</dbReference>
<comment type="similarity">
    <text evidence="1">Belongs to the CbxX/CfxQ family.</text>
</comment>
<organism evidence="5 6">
    <name type="scientific">Ruminococcus difficilis</name>
    <dbReference type="NCBI Taxonomy" id="2763069"/>
    <lineage>
        <taxon>Bacteria</taxon>
        <taxon>Bacillati</taxon>
        <taxon>Bacillota</taxon>
        <taxon>Clostridia</taxon>
        <taxon>Eubacteriales</taxon>
        <taxon>Oscillospiraceae</taxon>
        <taxon>Ruminococcus</taxon>
    </lineage>
</organism>
<keyword evidence="6" id="KW-1185">Reference proteome</keyword>
<protein>
    <submittedName>
        <fullName evidence="5">AAA family ATPase</fullName>
    </submittedName>
</protein>
<dbReference type="Gene3D" id="1.10.8.60">
    <property type="match status" value="1"/>
</dbReference>